<dbReference type="Gene3D" id="3.40.50.12690">
    <property type="match status" value="1"/>
</dbReference>
<organism evidence="2 3">
    <name type="scientific">Hippocampus comes</name>
    <name type="common">Tiger tail seahorse</name>
    <dbReference type="NCBI Taxonomy" id="109280"/>
    <lineage>
        <taxon>Eukaryota</taxon>
        <taxon>Metazoa</taxon>
        <taxon>Chordata</taxon>
        <taxon>Craniata</taxon>
        <taxon>Vertebrata</taxon>
        <taxon>Euteleostomi</taxon>
        <taxon>Actinopterygii</taxon>
        <taxon>Neopterygii</taxon>
        <taxon>Teleostei</taxon>
        <taxon>Neoteleostei</taxon>
        <taxon>Acanthomorphata</taxon>
        <taxon>Syngnathiaria</taxon>
        <taxon>Syngnathiformes</taxon>
        <taxon>Syngnathoidei</taxon>
        <taxon>Syngnathidae</taxon>
        <taxon>Hippocampus</taxon>
    </lineage>
</organism>
<evidence type="ECO:0000256" key="1">
    <source>
        <dbReference type="SAM" id="MobiDB-lite"/>
    </source>
</evidence>
<feature type="region of interest" description="Disordered" evidence="1">
    <location>
        <begin position="52"/>
        <end position="71"/>
    </location>
</feature>
<dbReference type="GeneTree" id="ENSGT01140000282613"/>
<dbReference type="Ensembl" id="ENSHCOT00000017020.1">
    <property type="protein sequence ID" value="ENSHCOP00000010577.1"/>
    <property type="gene ID" value="ENSHCOG00000013200.1"/>
</dbReference>
<dbReference type="Proteomes" id="UP000264820">
    <property type="component" value="Unplaced"/>
</dbReference>
<dbReference type="AlphaFoldDB" id="A0A3Q2Y172"/>
<feature type="region of interest" description="Disordered" evidence="1">
    <location>
        <begin position="98"/>
        <end position="128"/>
    </location>
</feature>
<dbReference type="Gene3D" id="3.40.50.12700">
    <property type="match status" value="1"/>
</dbReference>
<dbReference type="SUPFAM" id="SSF52266">
    <property type="entry name" value="SGNH hydrolase"/>
    <property type="match status" value="1"/>
</dbReference>
<feature type="compositionally biased region" description="Polar residues" evidence="1">
    <location>
        <begin position="53"/>
        <end position="65"/>
    </location>
</feature>
<evidence type="ECO:0000313" key="3">
    <source>
        <dbReference type="Proteomes" id="UP000264820"/>
    </source>
</evidence>
<reference evidence="2" key="1">
    <citation type="submission" date="2025-08" db="UniProtKB">
        <authorList>
            <consortium name="Ensembl"/>
        </authorList>
    </citation>
    <scope>IDENTIFICATION</scope>
</reference>
<evidence type="ECO:0000313" key="2">
    <source>
        <dbReference type="Ensembl" id="ENSHCOP00000010577.1"/>
    </source>
</evidence>
<dbReference type="OMA" id="FFNATTH"/>
<proteinExistence type="predicted"/>
<protein>
    <recommendedName>
        <fullName evidence="4">SGNH hydrolase-type esterase domain-containing protein</fullName>
    </recommendedName>
</protein>
<feature type="compositionally biased region" description="Polar residues" evidence="1">
    <location>
        <begin position="13"/>
        <end position="29"/>
    </location>
</feature>
<feature type="region of interest" description="Disordered" evidence="1">
    <location>
        <begin position="1"/>
        <end position="29"/>
    </location>
</feature>
<sequence>MSSSTPHKPVSRSLIQRSGKDTNPNHSLQSNIQLRNTFDIFNLRDFRPLAGVLTTSPPSTTQSKMKPSPQIPSLENPVHPFSSIAHRRSFPQFTQAPQRTVPGLLPHSSASTSPPLTKPMPRSTLPSPTPACPLRPLFPPTTLIVVDSITRNLRFFNATTHCLPRATVPIILAKLPSLLHPLPPSVHRIIVHVGCVDPSHRQSKITKGPFYKLLQFLNSTGKSIFMSSPLSPHRGMGIFSRILSLHTWLQTARRTHNMGFIGNFNIFWRRPSLLKADGFHPNKLGSRILSISRTLGTVISLSLKSDLLLSRQSLLH</sequence>
<accession>A0A3Q2Y172</accession>
<dbReference type="STRING" id="109280.ENSHCOP00000010577"/>
<keyword evidence="3" id="KW-1185">Reference proteome</keyword>
<name>A0A3Q2Y172_HIPCM</name>
<reference evidence="2" key="2">
    <citation type="submission" date="2025-09" db="UniProtKB">
        <authorList>
            <consortium name="Ensembl"/>
        </authorList>
    </citation>
    <scope>IDENTIFICATION</scope>
</reference>
<evidence type="ECO:0008006" key="4">
    <source>
        <dbReference type="Google" id="ProtNLM"/>
    </source>
</evidence>